<keyword evidence="13" id="KW-0007">Acetylation</keyword>
<keyword evidence="11" id="KW-0832">Ubl conjugation</keyword>
<dbReference type="AlphaFoldDB" id="A0A7L3B3J4"/>
<feature type="compositionally biased region" description="Basic and acidic residues" evidence="23">
    <location>
        <begin position="113"/>
        <end position="125"/>
    </location>
</feature>
<name>A0A7L3B3J4_9AVES</name>
<evidence type="ECO:0000256" key="22">
    <source>
        <dbReference type="PROSITE-ProRule" id="PRU00176"/>
    </source>
</evidence>
<dbReference type="PANTHER" id="PTHR15608:SF0">
    <property type="entry name" value="HIV TAT-SPECIFIC FACTOR 1"/>
    <property type="match status" value="1"/>
</dbReference>
<keyword evidence="12 22" id="KW-0694">RNA-binding</keyword>
<dbReference type="InterPro" id="IPR035979">
    <property type="entry name" value="RBD_domain_sf"/>
</dbReference>
<feature type="compositionally biased region" description="Low complexity" evidence="23">
    <location>
        <begin position="78"/>
        <end position="88"/>
    </location>
</feature>
<keyword evidence="16" id="KW-0804">Transcription</keyword>
<keyword evidence="17" id="KW-0508">mRNA splicing</keyword>
<keyword evidence="8" id="KW-0747">Spliceosome</keyword>
<evidence type="ECO:0000256" key="3">
    <source>
        <dbReference type="ARBA" id="ARBA00007747"/>
    </source>
</evidence>
<sequence length="453" mass="51196">MSGEDGNEEFYRQLQLQQQYETEPGGEGESDPFTYVDPADGAAYEWDREKKAWFPKITEDFLATYHANYGFHADDTDSSSASGTATESKQPVSSKTSGTQPSANEKGPQQTDPKQKTEKRKLEPGWFHVEEDRNTNVYVTGLPPDITKDEFIQVMSKCGIIMRDPQTEEHKIKLYKDKEGNLKGDGLCCYLKRESVQLAVRLLDEAEIRGYKLHVEVAKFQLKGEYDASKKKKKCKDYKKKLSQQQKFVFFLFQLADTFHRCLNKNKTEKCVLLFNLICVIALQEDPLVLNEIREDLRTECEKFGQVKKVLIFDRHPDGVASVSFKEATEADLCKLTLNGRWFGGRQLSAETWDGVTDYQVEETAREREERLKVWGSFLEDPDAKEQQPASDSDSATSSVKLPEGKQPSEVNDTSKDVNDEAHKKENNGEGINEDGAPSTDSSLAGSDVEADT</sequence>
<reference evidence="25 26" key="1">
    <citation type="submission" date="2019-09" db="EMBL/GenBank/DDBJ databases">
        <title>Bird 10,000 Genomes (B10K) Project - Family phase.</title>
        <authorList>
            <person name="Zhang G."/>
        </authorList>
    </citation>
    <scope>NUCLEOTIDE SEQUENCE [LARGE SCALE GENOMIC DNA]</scope>
    <source>
        <strain evidence="25">B10K-DU-003-42</strain>
        <tissue evidence="25">Mixed tissue sample</tissue>
    </source>
</reference>
<keyword evidence="7" id="KW-0507">mRNA processing</keyword>
<evidence type="ECO:0000313" key="26">
    <source>
        <dbReference type="Proteomes" id="UP000536260"/>
    </source>
</evidence>
<dbReference type="EMBL" id="VZTO01016621">
    <property type="protein sequence ID" value="NXT25108.1"/>
    <property type="molecule type" value="Genomic_DNA"/>
</dbReference>
<feature type="compositionally biased region" description="Polar residues" evidence="23">
    <location>
        <begin position="89"/>
        <end position="112"/>
    </location>
</feature>
<gene>
    <name evidence="25" type="primary">Htatsf1</name>
    <name evidence="25" type="ORF">SYRPAR_R11446</name>
</gene>
<dbReference type="GO" id="GO:0005694">
    <property type="term" value="C:chromosome"/>
    <property type="evidence" value="ECO:0007669"/>
    <property type="project" value="UniProtKB-SubCell"/>
</dbReference>
<accession>A0A7L3B3J4</accession>
<proteinExistence type="inferred from homology"/>
<dbReference type="PROSITE" id="PS50102">
    <property type="entry name" value="RRM"/>
    <property type="match status" value="2"/>
</dbReference>
<feature type="non-terminal residue" evidence="25">
    <location>
        <position position="1"/>
    </location>
</feature>
<keyword evidence="6" id="KW-0597">Phosphoprotein</keyword>
<dbReference type="SUPFAM" id="SSF54928">
    <property type="entry name" value="RNA-binding domain, RBD"/>
    <property type="match status" value="1"/>
</dbReference>
<evidence type="ECO:0000256" key="7">
    <source>
        <dbReference type="ARBA" id="ARBA00022664"/>
    </source>
</evidence>
<evidence type="ECO:0000256" key="12">
    <source>
        <dbReference type="ARBA" id="ARBA00022884"/>
    </source>
</evidence>
<dbReference type="FunFam" id="3.30.70.330:FF:000202">
    <property type="entry name" value="HIV Tat-specific factor 1"/>
    <property type="match status" value="1"/>
</dbReference>
<dbReference type="GO" id="GO:0006281">
    <property type="term" value="P:DNA repair"/>
    <property type="evidence" value="ECO:0007669"/>
    <property type="project" value="UniProtKB-KW"/>
</dbReference>
<protein>
    <recommendedName>
        <fullName evidence="21">17S U2 SnRNP complex component HTATSF1</fullName>
    </recommendedName>
</protein>
<evidence type="ECO:0000256" key="6">
    <source>
        <dbReference type="ARBA" id="ARBA00022553"/>
    </source>
</evidence>
<evidence type="ECO:0000256" key="17">
    <source>
        <dbReference type="ARBA" id="ARBA00023187"/>
    </source>
</evidence>
<evidence type="ECO:0000256" key="18">
    <source>
        <dbReference type="ARBA" id="ARBA00023204"/>
    </source>
</evidence>
<evidence type="ECO:0000256" key="1">
    <source>
        <dbReference type="ARBA" id="ARBA00004123"/>
    </source>
</evidence>
<keyword evidence="15" id="KW-0010">Activator</keyword>
<comment type="caution">
    <text evidence="25">The sequence shown here is derived from an EMBL/GenBank/DDBJ whole genome shotgun (WGS) entry which is preliminary data.</text>
</comment>
<evidence type="ECO:0000256" key="9">
    <source>
        <dbReference type="ARBA" id="ARBA00022737"/>
    </source>
</evidence>
<dbReference type="InterPro" id="IPR034392">
    <property type="entry name" value="TatSF1-like_RRM1"/>
</dbReference>
<evidence type="ECO:0000256" key="14">
    <source>
        <dbReference type="ARBA" id="ARBA00023015"/>
    </source>
</evidence>
<dbReference type="Proteomes" id="UP000536260">
    <property type="component" value="Unassembled WGS sequence"/>
</dbReference>
<feature type="region of interest" description="Disordered" evidence="23">
    <location>
        <begin position="1"/>
        <end position="40"/>
    </location>
</feature>
<keyword evidence="5" id="KW-1017">Isopeptide bond</keyword>
<dbReference type="Gene3D" id="3.30.70.330">
    <property type="match status" value="2"/>
</dbReference>
<feature type="region of interest" description="Disordered" evidence="23">
    <location>
        <begin position="75"/>
        <end position="125"/>
    </location>
</feature>
<dbReference type="CDD" id="cd12282">
    <property type="entry name" value="RRM2_TatSF1_like"/>
    <property type="match status" value="1"/>
</dbReference>
<keyword evidence="26" id="KW-1185">Reference proteome</keyword>
<keyword evidence="4" id="KW-0158">Chromosome</keyword>
<evidence type="ECO:0000256" key="2">
    <source>
        <dbReference type="ARBA" id="ARBA00004286"/>
    </source>
</evidence>
<keyword evidence="19" id="KW-0539">Nucleus</keyword>
<evidence type="ECO:0000256" key="16">
    <source>
        <dbReference type="ARBA" id="ARBA00023163"/>
    </source>
</evidence>
<evidence type="ECO:0000256" key="13">
    <source>
        <dbReference type="ARBA" id="ARBA00022990"/>
    </source>
</evidence>
<feature type="compositionally biased region" description="Basic and acidic residues" evidence="23">
    <location>
        <begin position="413"/>
        <end position="428"/>
    </location>
</feature>
<evidence type="ECO:0000256" key="10">
    <source>
        <dbReference type="ARBA" id="ARBA00022763"/>
    </source>
</evidence>
<evidence type="ECO:0000256" key="8">
    <source>
        <dbReference type="ARBA" id="ARBA00022728"/>
    </source>
</evidence>
<dbReference type="GO" id="GO:0003723">
    <property type="term" value="F:RNA binding"/>
    <property type="evidence" value="ECO:0007669"/>
    <property type="project" value="UniProtKB-UniRule"/>
</dbReference>
<evidence type="ECO:0000313" key="25">
    <source>
        <dbReference type="EMBL" id="NXT25108.1"/>
    </source>
</evidence>
<dbReference type="GO" id="GO:0005684">
    <property type="term" value="C:U2-type spliceosomal complex"/>
    <property type="evidence" value="ECO:0007669"/>
    <property type="project" value="UniProtKB-ARBA"/>
</dbReference>
<evidence type="ECO:0000256" key="5">
    <source>
        <dbReference type="ARBA" id="ARBA00022499"/>
    </source>
</evidence>
<evidence type="ECO:0000256" key="19">
    <source>
        <dbReference type="ARBA" id="ARBA00023242"/>
    </source>
</evidence>
<keyword evidence="10" id="KW-0227">DNA damage</keyword>
<comment type="subcellular location">
    <subcellularLocation>
        <location evidence="2">Chromosome</location>
    </subcellularLocation>
    <subcellularLocation>
        <location evidence="1">Nucleus</location>
    </subcellularLocation>
</comment>
<feature type="region of interest" description="Disordered" evidence="23">
    <location>
        <begin position="378"/>
        <end position="453"/>
    </location>
</feature>
<dbReference type="Pfam" id="PF00076">
    <property type="entry name" value="RRM_1"/>
    <property type="match status" value="2"/>
</dbReference>
<organism evidence="25 26">
    <name type="scientific">Syrrhaptes paradoxus</name>
    <name type="common">Pallas's sandgrouse</name>
    <dbReference type="NCBI Taxonomy" id="302527"/>
    <lineage>
        <taxon>Eukaryota</taxon>
        <taxon>Metazoa</taxon>
        <taxon>Chordata</taxon>
        <taxon>Craniata</taxon>
        <taxon>Vertebrata</taxon>
        <taxon>Euteleostomi</taxon>
        <taxon>Archelosauria</taxon>
        <taxon>Archosauria</taxon>
        <taxon>Dinosauria</taxon>
        <taxon>Saurischia</taxon>
        <taxon>Theropoda</taxon>
        <taxon>Coelurosauria</taxon>
        <taxon>Aves</taxon>
        <taxon>Neognathae</taxon>
        <taxon>Neoaves</taxon>
        <taxon>Columbimorphae</taxon>
        <taxon>Pterocliformes</taxon>
        <taxon>Pteroclidae</taxon>
        <taxon>Syrrhaptes</taxon>
    </lineage>
</organism>
<keyword evidence="9" id="KW-0677">Repeat</keyword>
<dbReference type="InterPro" id="IPR012677">
    <property type="entry name" value="Nucleotide-bd_a/b_plait_sf"/>
</dbReference>
<evidence type="ECO:0000259" key="24">
    <source>
        <dbReference type="PROSITE" id="PS50102"/>
    </source>
</evidence>
<dbReference type="SMART" id="SM00360">
    <property type="entry name" value="RRM"/>
    <property type="match status" value="2"/>
</dbReference>
<keyword evidence="14" id="KW-0805">Transcription regulation</keyword>
<dbReference type="InterPro" id="IPR000504">
    <property type="entry name" value="RRM_dom"/>
</dbReference>
<feature type="domain" description="RRM" evidence="24">
    <location>
        <begin position="276"/>
        <end position="355"/>
    </location>
</feature>
<feature type="non-terminal residue" evidence="25">
    <location>
        <position position="453"/>
    </location>
</feature>
<dbReference type="CDD" id="cd12281">
    <property type="entry name" value="RRM1_TatSF1_like"/>
    <property type="match status" value="1"/>
</dbReference>
<feature type="compositionally biased region" description="Polar residues" evidence="23">
    <location>
        <begin position="388"/>
        <end position="400"/>
    </location>
</feature>
<evidence type="ECO:0000256" key="11">
    <source>
        <dbReference type="ARBA" id="ARBA00022843"/>
    </source>
</evidence>
<feature type="domain" description="RRM" evidence="24">
    <location>
        <begin position="135"/>
        <end position="220"/>
    </location>
</feature>
<dbReference type="InterPro" id="IPR034393">
    <property type="entry name" value="TatSF1-like"/>
</dbReference>
<evidence type="ECO:0000256" key="4">
    <source>
        <dbReference type="ARBA" id="ARBA00022454"/>
    </source>
</evidence>
<dbReference type="GO" id="GO:0005686">
    <property type="term" value="C:U2 snRNP"/>
    <property type="evidence" value="ECO:0007669"/>
    <property type="project" value="TreeGrafter"/>
</dbReference>
<keyword evidence="18" id="KW-0234">DNA repair</keyword>
<comment type="similarity">
    <text evidence="3">Belongs to the HTATSF1 family.</text>
</comment>
<evidence type="ECO:0000256" key="20">
    <source>
        <dbReference type="ARBA" id="ARBA00062124"/>
    </source>
</evidence>
<dbReference type="GO" id="GO:0000398">
    <property type="term" value="P:mRNA splicing, via spliceosome"/>
    <property type="evidence" value="ECO:0007669"/>
    <property type="project" value="InterPro"/>
</dbReference>
<dbReference type="PANTHER" id="PTHR15608">
    <property type="entry name" value="SPLICING FACTOR U2AF-ASSOCIATED PROTEIN 2"/>
    <property type="match status" value="1"/>
</dbReference>
<dbReference type="FunFam" id="3.30.70.330:FF:000105">
    <property type="entry name" value="HIV Tat-specific factor 1 homolog"/>
    <property type="match status" value="1"/>
</dbReference>
<comment type="subunit">
    <text evidence="20">Component of the 17S U2 SnRNP complex, a ribonucleoprotein complex that contains small nuclear RNA (snRNA) U2 and a number of specific proteins. Within the 17S U2 SnRNP complex, interacts (via UHM region) directly with SF3B1. Component of a complex which is at least composed of HTATSF1/Tat-SF1, the P-TEFb complex components CDK9 and CCNT1, RNA polymerase II, SUPT5H, and NCL/nucleolin. Interacts with GTF2F2/RAP30 and POLR2A. Interacts with TCERG1/CA150. Interacts with (poly-ADP-ribosylated) RPA1; promoting HTATSF1 recruitment to DNA damage sites. Interacts (when phosphorylated) with TOPBP1; promoting recruitment of TOPBP1 to DNA damage sites during S-phase.</text>
</comment>
<evidence type="ECO:0000256" key="15">
    <source>
        <dbReference type="ARBA" id="ARBA00023159"/>
    </source>
</evidence>
<evidence type="ECO:0000256" key="23">
    <source>
        <dbReference type="SAM" id="MobiDB-lite"/>
    </source>
</evidence>
<evidence type="ECO:0000256" key="21">
    <source>
        <dbReference type="ARBA" id="ARBA00073773"/>
    </source>
</evidence>